<protein>
    <recommendedName>
        <fullName evidence="1">DCD domain-containing protein</fullName>
    </recommendedName>
</protein>
<dbReference type="PANTHER" id="PTHR46444:SF19">
    <property type="entry name" value="OS02G0745600 PROTEIN"/>
    <property type="match status" value="1"/>
</dbReference>
<proteinExistence type="predicted"/>
<dbReference type="Proteomes" id="UP001314170">
    <property type="component" value="Unassembled WGS sequence"/>
</dbReference>
<dbReference type="PROSITE" id="PS51222">
    <property type="entry name" value="DCD"/>
    <property type="match status" value="1"/>
</dbReference>
<evidence type="ECO:0000313" key="2">
    <source>
        <dbReference type="EMBL" id="CAK7356060.1"/>
    </source>
</evidence>
<keyword evidence="3" id="KW-1185">Reference proteome</keyword>
<organism evidence="2 3">
    <name type="scientific">Dovyalis caffra</name>
    <dbReference type="NCBI Taxonomy" id="77055"/>
    <lineage>
        <taxon>Eukaryota</taxon>
        <taxon>Viridiplantae</taxon>
        <taxon>Streptophyta</taxon>
        <taxon>Embryophyta</taxon>
        <taxon>Tracheophyta</taxon>
        <taxon>Spermatophyta</taxon>
        <taxon>Magnoliopsida</taxon>
        <taxon>eudicotyledons</taxon>
        <taxon>Gunneridae</taxon>
        <taxon>Pentapetalae</taxon>
        <taxon>rosids</taxon>
        <taxon>fabids</taxon>
        <taxon>Malpighiales</taxon>
        <taxon>Salicaceae</taxon>
        <taxon>Flacourtieae</taxon>
        <taxon>Dovyalis</taxon>
    </lineage>
</organism>
<evidence type="ECO:0000259" key="1">
    <source>
        <dbReference type="PROSITE" id="PS51222"/>
    </source>
</evidence>
<dbReference type="InterPro" id="IPR013989">
    <property type="entry name" value="Dev_and_cell_death_domain"/>
</dbReference>
<comment type="caution">
    <text evidence="2">The sequence shown here is derived from an EMBL/GenBank/DDBJ whole genome shotgun (WGS) entry which is preliminary data.</text>
</comment>
<feature type="domain" description="DCD" evidence="1">
    <location>
        <begin position="39"/>
        <end position="165"/>
    </location>
</feature>
<sequence>MQINTAYAHNSSLSLKSLLPSHVAPTATHVMMDGEENVEKITGFIFLCNRETKPECYRYRVFGLPRGNLDIVEKIEPGTKLFLFDFGVKRLYGIYTAISWGGMNLEPAAFNGKFPAQVRFKIVSDCLPLAESALKHAIRDNYQGSKFRQELSTEQVKTLVSLFWSIDLPPSTSGVATFANVAPAHAYPSAITVEKVLPPARPHSLYLPGANHAYTFLGGLVQPSKHLHYVPHNTLPPQSNQYYSAEAHLPYLPEKSLVSAYDPRRRQTSGETITPILTIEQTQFSGVTVYEVAMEMCLRNHVARHENQHHVPQLPKDRDTVLHSDNVANDYNQNLPSATASHASLQSQGLAPSYALPASSSMQKQWQTQQPLQSTYQSYYTQPTHENQGLAYNNRLQCSMLRTSSAAELYLPVSAKFSFAGAASTYQH</sequence>
<evidence type="ECO:0000313" key="3">
    <source>
        <dbReference type="Proteomes" id="UP001314170"/>
    </source>
</evidence>
<dbReference type="Pfam" id="PF10539">
    <property type="entry name" value="Dev_Cell_Death"/>
    <property type="match status" value="1"/>
</dbReference>
<dbReference type="AlphaFoldDB" id="A0AAV1SQ08"/>
<name>A0AAV1SQ08_9ROSI</name>
<accession>A0AAV1SQ08</accession>
<gene>
    <name evidence="2" type="ORF">DCAF_LOCUS26327</name>
</gene>
<dbReference type="EMBL" id="CAWUPB010001197">
    <property type="protein sequence ID" value="CAK7356060.1"/>
    <property type="molecule type" value="Genomic_DNA"/>
</dbReference>
<dbReference type="PANTHER" id="PTHR46444">
    <property type="entry name" value="DCD (DEVELOPMENT AND CELL DEATH) DOMAIN PROTEIN-RELATED"/>
    <property type="match status" value="1"/>
</dbReference>
<dbReference type="SMART" id="SM00767">
    <property type="entry name" value="DCD"/>
    <property type="match status" value="1"/>
</dbReference>
<reference evidence="2 3" key="1">
    <citation type="submission" date="2024-01" db="EMBL/GenBank/DDBJ databases">
        <authorList>
            <person name="Waweru B."/>
        </authorList>
    </citation>
    <scope>NUCLEOTIDE SEQUENCE [LARGE SCALE GENOMIC DNA]</scope>
</reference>